<dbReference type="PANTHER" id="PTHR30461:SF23">
    <property type="entry name" value="DNA RECOMBINASE-RELATED"/>
    <property type="match status" value="1"/>
</dbReference>
<dbReference type="Proteomes" id="UP000501602">
    <property type="component" value="Chromosome"/>
</dbReference>
<dbReference type="InterPro" id="IPR050639">
    <property type="entry name" value="SSR_resolvase"/>
</dbReference>
<dbReference type="InterPro" id="IPR006119">
    <property type="entry name" value="Resolv_N"/>
</dbReference>
<keyword evidence="4" id="KW-1185">Reference proteome</keyword>
<dbReference type="InterPro" id="IPR036162">
    <property type="entry name" value="Resolvase-like_N_sf"/>
</dbReference>
<protein>
    <submittedName>
        <fullName evidence="3">Recombinase family protein</fullName>
    </submittedName>
</protein>
<sequence>MSESIITKHKTAHLYARYSTKIQAKGHSKQRQLQSFHSYVAETNMSIGNVYVDDGTSAFKSGIEHRPALNQLLDDRAKGLISDDDLVCIEGFDRLSRNQVADAVRLLLDILATGINIITLNDRMVFTNPPDMIQLMVSILHLSRAHSESEAKSMRLSAVWTKKLEDARNGKVVTRQVPKWISVQGNGDSAKYVLNDHAPTIKRMFNLCIAGYGVLAICKELNNEGILSTSGKAWNKTSIRKILRSRAAFGEWEFKGTVLEGYFPAVVNMSTWLRAQKAIDVRKATPDTTKHTLKHVGDLEGSSKPNLFSKLSCGHCNRAFRFVKATHKSNARYRCSGVDIGVCTSKDIKLQQFERRVLAALLEMDWSVDKDTGTTDIELADTIAELEVTNTQIQRTSATIPMLDDPTPVVARLNELNQRKEMLRNKKQELELATINLGADDLIGGIEELADVTDSNFETRMLVAQRVLDVVESFKLTVHSTGIFVNVNLRNGDVRTVTLSVNDLDNPDIGNWLV</sequence>
<evidence type="ECO:0000313" key="4">
    <source>
        <dbReference type="Proteomes" id="UP000501602"/>
    </source>
</evidence>
<evidence type="ECO:0000313" key="3">
    <source>
        <dbReference type="EMBL" id="QIZ78058.1"/>
    </source>
</evidence>
<dbReference type="Pfam" id="PF07508">
    <property type="entry name" value="Recombinase"/>
    <property type="match status" value="1"/>
</dbReference>
<dbReference type="InterPro" id="IPR038109">
    <property type="entry name" value="DNA_bind_recomb_sf"/>
</dbReference>
<dbReference type="KEGG" id="fes:HER31_14830"/>
<feature type="domain" description="Recombinase" evidence="2">
    <location>
        <begin position="178"/>
        <end position="285"/>
    </location>
</feature>
<dbReference type="Pfam" id="PF00239">
    <property type="entry name" value="Resolvase"/>
    <property type="match status" value="1"/>
</dbReference>
<gene>
    <name evidence="3" type="ORF">HER31_14830</name>
</gene>
<dbReference type="EMBL" id="CP051180">
    <property type="protein sequence ID" value="QIZ78058.1"/>
    <property type="molecule type" value="Genomic_DNA"/>
</dbReference>
<organism evidence="3 4">
    <name type="scientific">Ferrimonas lipolytica</name>
    <dbReference type="NCBI Taxonomy" id="2724191"/>
    <lineage>
        <taxon>Bacteria</taxon>
        <taxon>Pseudomonadati</taxon>
        <taxon>Pseudomonadota</taxon>
        <taxon>Gammaproteobacteria</taxon>
        <taxon>Alteromonadales</taxon>
        <taxon>Ferrimonadaceae</taxon>
        <taxon>Ferrimonas</taxon>
    </lineage>
</organism>
<dbReference type="SMART" id="SM00857">
    <property type="entry name" value="Resolvase"/>
    <property type="match status" value="1"/>
</dbReference>
<evidence type="ECO:0000259" key="1">
    <source>
        <dbReference type="PROSITE" id="PS51736"/>
    </source>
</evidence>
<dbReference type="PROSITE" id="PS51737">
    <property type="entry name" value="RECOMBINASE_DNA_BIND"/>
    <property type="match status" value="1"/>
</dbReference>
<name>A0A6H1UGW0_9GAMM</name>
<dbReference type="PANTHER" id="PTHR30461">
    <property type="entry name" value="DNA-INVERTASE FROM LAMBDOID PROPHAGE"/>
    <property type="match status" value="1"/>
</dbReference>
<proteinExistence type="predicted"/>
<reference evidence="3 4" key="1">
    <citation type="submission" date="2020-04" db="EMBL/GenBank/DDBJ databases">
        <title>Ferrimonas sp. S7 isolated from sea water.</title>
        <authorList>
            <person name="Bae S.S."/>
            <person name="Baek K."/>
        </authorList>
    </citation>
    <scope>NUCLEOTIDE SEQUENCE [LARGE SCALE GENOMIC DNA]</scope>
    <source>
        <strain evidence="3 4">S7</strain>
    </source>
</reference>
<dbReference type="CDD" id="cd00338">
    <property type="entry name" value="Ser_Recombinase"/>
    <property type="match status" value="1"/>
</dbReference>
<dbReference type="Gene3D" id="3.40.50.1390">
    <property type="entry name" value="Resolvase, N-terminal catalytic domain"/>
    <property type="match status" value="1"/>
</dbReference>
<dbReference type="AlphaFoldDB" id="A0A6H1UGW0"/>
<evidence type="ECO:0000259" key="2">
    <source>
        <dbReference type="PROSITE" id="PS51737"/>
    </source>
</evidence>
<dbReference type="GO" id="GO:0003677">
    <property type="term" value="F:DNA binding"/>
    <property type="evidence" value="ECO:0007669"/>
    <property type="project" value="InterPro"/>
</dbReference>
<dbReference type="SUPFAM" id="SSF53041">
    <property type="entry name" value="Resolvase-like"/>
    <property type="match status" value="1"/>
</dbReference>
<dbReference type="InterPro" id="IPR025827">
    <property type="entry name" value="Zn_ribbon_recom_dom"/>
</dbReference>
<feature type="domain" description="Resolvase/invertase-type recombinase catalytic" evidence="1">
    <location>
        <begin position="11"/>
        <end position="167"/>
    </location>
</feature>
<dbReference type="RefSeq" id="WP_168661655.1">
    <property type="nucleotide sequence ID" value="NZ_CP051180.1"/>
</dbReference>
<dbReference type="InterPro" id="IPR011109">
    <property type="entry name" value="DNA_bind_recombinase_dom"/>
</dbReference>
<dbReference type="Gene3D" id="3.90.1750.20">
    <property type="entry name" value="Putative Large Serine Recombinase, Chain B, Domain 2"/>
    <property type="match status" value="1"/>
</dbReference>
<dbReference type="Pfam" id="PF13408">
    <property type="entry name" value="Zn_ribbon_recom"/>
    <property type="match status" value="1"/>
</dbReference>
<accession>A0A6H1UGW0</accession>
<dbReference type="PROSITE" id="PS51736">
    <property type="entry name" value="RECOMBINASES_3"/>
    <property type="match status" value="1"/>
</dbReference>
<dbReference type="GO" id="GO:0000150">
    <property type="term" value="F:DNA strand exchange activity"/>
    <property type="evidence" value="ECO:0007669"/>
    <property type="project" value="InterPro"/>
</dbReference>